<dbReference type="Pfam" id="PF07681">
    <property type="entry name" value="DoxX"/>
    <property type="match status" value="1"/>
</dbReference>
<proteinExistence type="inferred from homology"/>
<reference evidence="8 9" key="1">
    <citation type="submission" date="2016-07" db="EMBL/GenBank/DDBJ databases">
        <title>Genome analysis of Flavihumibacter stibioxidans YS-17.</title>
        <authorList>
            <person name="Shi K."/>
            <person name="Han Y."/>
            <person name="Wang G."/>
        </authorList>
    </citation>
    <scope>NUCLEOTIDE SEQUENCE [LARGE SCALE GENOMIC DNA]</scope>
    <source>
        <strain evidence="8 9">YS-17</strain>
    </source>
</reference>
<feature type="transmembrane region" description="Helical" evidence="7">
    <location>
        <begin position="21"/>
        <end position="39"/>
    </location>
</feature>
<feature type="transmembrane region" description="Helical" evidence="7">
    <location>
        <begin position="122"/>
        <end position="142"/>
    </location>
</feature>
<dbReference type="InterPro" id="IPR051907">
    <property type="entry name" value="DoxX-like_oxidoreductase"/>
</dbReference>
<comment type="subcellular location">
    <subcellularLocation>
        <location evidence="1">Cell membrane</location>
        <topology evidence="1">Multi-pass membrane protein</topology>
    </subcellularLocation>
</comment>
<evidence type="ECO:0000256" key="4">
    <source>
        <dbReference type="ARBA" id="ARBA00022692"/>
    </source>
</evidence>
<dbReference type="EMBL" id="MBUA01000012">
    <property type="protein sequence ID" value="MBC6491414.1"/>
    <property type="molecule type" value="Genomic_DNA"/>
</dbReference>
<evidence type="ECO:0000256" key="7">
    <source>
        <dbReference type="SAM" id="Phobius"/>
    </source>
</evidence>
<keyword evidence="6 7" id="KW-0472">Membrane</keyword>
<evidence type="ECO:0000256" key="6">
    <source>
        <dbReference type="ARBA" id="ARBA00023136"/>
    </source>
</evidence>
<comment type="caution">
    <text evidence="8">The sequence shown here is derived from an EMBL/GenBank/DDBJ whole genome shotgun (WGS) entry which is preliminary data.</text>
</comment>
<dbReference type="PANTHER" id="PTHR33452:SF1">
    <property type="entry name" value="INNER MEMBRANE PROTEIN YPHA-RELATED"/>
    <property type="match status" value="1"/>
</dbReference>
<evidence type="ECO:0000256" key="3">
    <source>
        <dbReference type="ARBA" id="ARBA00022475"/>
    </source>
</evidence>
<dbReference type="InterPro" id="IPR032808">
    <property type="entry name" value="DoxX"/>
</dbReference>
<dbReference type="PANTHER" id="PTHR33452">
    <property type="entry name" value="OXIDOREDUCTASE CATD-RELATED"/>
    <property type="match status" value="1"/>
</dbReference>
<keyword evidence="9" id="KW-1185">Reference proteome</keyword>
<dbReference type="RefSeq" id="WP_187256706.1">
    <property type="nucleotide sequence ID" value="NZ_JBHULF010000014.1"/>
</dbReference>
<dbReference type="Proteomes" id="UP000765802">
    <property type="component" value="Unassembled WGS sequence"/>
</dbReference>
<evidence type="ECO:0000256" key="5">
    <source>
        <dbReference type="ARBA" id="ARBA00022989"/>
    </source>
</evidence>
<keyword evidence="5 7" id="KW-1133">Transmembrane helix</keyword>
<sequence>MNILFSSLRTGSHWHGLLLRFTLGAVILPHGCQLLLGWFDGFGFNVSMQYFTGTVGLPWLIGFLVILIQFVGSIFLLAGFASRLVALAMTILFFGMITTSHLDHGFFMNWIGIQKGEGVEYHILAIGLALTILLTGSGRYSIDQAITSAD</sequence>
<keyword evidence="3" id="KW-1003">Cell membrane</keyword>
<name>A0ABR7M990_9BACT</name>
<evidence type="ECO:0000256" key="2">
    <source>
        <dbReference type="ARBA" id="ARBA00006679"/>
    </source>
</evidence>
<keyword evidence="4 7" id="KW-0812">Transmembrane</keyword>
<protein>
    <recommendedName>
        <fullName evidence="10">DoxX family protein</fullName>
    </recommendedName>
</protein>
<feature type="transmembrane region" description="Helical" evidence="7">
    <location>
        <begin position="59"/>
        <end position="77"/>
    </location>
</feature>
<accession>A0ABR7M990</accession>
<gene>
    <name evidence="8" type="ORF">BC349_10245</name>
</gene>
<evidence type="ECO:0008006" key="10">
    <source>
        <dbReference type="Google" id="ProtNLM"/>
    </source>
</evidence>
<comment type="similarity">
    <text evidence="2">Belongs to the DoxX family.</text>
</comment>
<organism evidence="8 9">
    <name type="scientific">Flavihumibacter stibioxidans</name>
    <dbReference type="NCBI Taxonomy" id="1834163"/>
    <lineage>
        <taxon>Bacteria</taxon>
        <taxon>Pseudomonadati</taxon>
        <taxon>Bacteroidota</taxon>
        <taxon>Chitinophagia</taxon>
        <taxon>Chitinophagales</taxon>
        <taxon>Chitinophagaceae</taxon>
        <taxon>Flavihumibacter</taxon>
    </lineage>
</organism>
<feature type="transmembrane region" description="Helical" evidence="7">
    <location>
        <begin position="84"/>
        <end position="102"/>
    </location>
</feature>
<evidence type="ECO:0000313" key="9">
    <source>
        <dbReference type="Proteomes" id="UP000765802"/>
    </source>
</evidence>
<evidence type="ECO:0000313" key="8">
    <source>
        <dbReference type="EMBL" id="MBC6491414.1"/>
    </source>
</evidence>
<evidence type="ECO:0000256" key="1">
    <source>
        <dbReference type="ARBA" id="ARBA00004651"/>
    </source>
</evidence>